<dbReference type="InterPro" id="IPR002624">
    <property type="entry name" value="DCK/DGK"/>
</dbReference>
<dbReference type="SUPFAM" id="SSF52540">
    <property type="entry name" value="P-loop containing nucleoside triphosphate hydrolases"/>
    <property type="match status" value="1"/>
</dbReference>
<feature type="active site" description="Proton acceptor" evidence="2">
    <location>
        <position position="89"/>
    </location>
</feature>
<comment type="similarity">
    <text evidence="1">Belongs to the DCK/DGK family.</text>
</comment>
<sequence>MDGKEITVAVEGNIGCGKSTFLRFFESIYPDIEVMPEPIGQWRDAKGHNIFEMFYSDPRKYNSPFRAQVMVTLLNQLAQPRKSPIRLIERSIHSNRFCFIEAIKKSGLISDGDFQVLDECYEWSRHLPVMKLDLIVYLQSTPEICAERIRKRSRKGEESISMGYLQELHDLHEDWLLGEKSTRLPAPVLVFDCSEPLEKVTSNYYNRRDEVFCGIKV</sequence>
<evidence type="ECO:0000256" key="1">
    <source>
        <dbReference type="ARBA" id="ARBA00007420"/>
    </source>
</evidence>
<dbReference type="GO" id="GO:0005524">
    <property type="term" value="F:ATP binding"/>
    <property type="evidence" value="ECO:0007669"/>
    <property type="project" value="UniProtKB-KW"/>
</dbReference>
<evidence type="ECO:0000259" key="4">
    <source>
        <dbReference type="Pfam" id="PF01712"/>
    </source>
</evidence>
<dbReference type="GO" id="GO:0019136">
    <property type="term" value="F:deoxynucleoside kinase activity"/>
    <property type="evidence" value="ECO:0007669"/>
    <property type="project" value="InterPro"/>
</dbReference>
<dbReference type="PANTHER" id="PTHR10513:SF24">
    <property type="entry name" value="THYMIDINE KINASE 2, MITOCHONDRIAL"/>
    <property type="match status" value="1"/>
</dbReference>
<proteinExistence type="inferred from homology"/>
<dbReference type="AlphaFoldDB" id="A0A5K3FNJ7"/>
<dbReference type="InterPro" id="IPR050566">
    <property type="entry name" value="Deoxyribonucleoside_kinase"/>
</dbReference>
<reference evidence="5" key="1">
    <citation type="submission" date="2019-11" db="UniProtKB">
        <authorList>
            <consortium name="WormBaseParasite"/>
        </authorList>
    </citation>
    <scope>IDENTIFICATION</scope>
</reference>
<dbReference type="PANTHER" id="PTHR10513">
    <property type="entry name" value="DEOXYNUCLEOSIDE KINASE"/>
    <property type="match status" value="1"/>
</dbReference>
<dbReference type="InterPro" id="IPR027417">
    <property type="entry name" value="P-loop_NTPase"/>
</dbReference>
<evidence type="ECO:0000313" key="5">
    <source>
        <dbReference type="WBParaSite" id="MCU_009242-RB"/>
    </source>
</evidence>
<accession>A0A5K3FNJ7</accession>
<keyword evidence="3" id="KW-0067">ATP-binding</keyword>
<feature type="domain" description="Deoxynucleoside kinase" evidence="4">
    <location>
        <begin position="9"/>
        <end position="200"/>
    </location>
</feature>
<organism evidence="5">
    <name type="scientific">Mesocestoides corti</name>
    <name type="common">Flatworm</name>
    <dbReference type="NCBI Taxonomy" id="53468"/>
    <lineage>
        <taxon>Eukaryota</taxon>
        <taxon>Metazoa</taxon>
        <taxon>Spiralia</taxon>
        <taxon>Lophotrochozoa</taxon>
        <taxon>Platyhelminthes</taxon>
        <taxon>Cestoda</taxon>
        <taxon>Eucestoda</taxon>
        <taxon>Cyclophyllidea</taxon>
        <taxon>Mesocestoididae</taxon>
        <taxon>Mesocestoides</taxon>
    </lineage>
</organism>
<dbReference type="GO" id="GO:0005739">
    <property type="term" value="C:mitochondrion"/>
    <property type="evidence" value="ECO:0007669"/>
    <property type="project" value="TreeGrafter"/>
</dbReference>
<feature type="binding site" evidence="3">
    <location>
        <begin position="12"/>
        <end position="20"/>
    </location>
    <ligand>
        <name>ATP</name>
        <dbReference type="ChEBI" id="CHEBI:30616"/>
    </ligand>
</feature>
<dbReference type="Gene3D" id="3.40.50.300">
    <property type="entry name" value="P-loop containing nucleotide triphosphate hydrolases"/>
    <property type="match status" value="1"/>
</dbReference>
<feature type="binding site" evidence="3">
    <location>
        <begin position="148"/>
        <end position="152"/>
    </location>
    <ligand>
        <name>ATP</name>
        <dbReference type="ChEBI" id="CHEBI:30616"/>
    </ligand>
</feature>
<dbReference type="InterPro" id="IPR031314">
    <property type="entry name" value="DNK_dom"/>
</dbReference>
<dbReference type="Pfam" id="PF01712">
    <property type="entry name" value="dNK"/>
    <property type="match status" value="1"/>
</dbReference>
<dbReference type="WBParaSite" id="MCU_009242-RB">
    <property type="protein sequence ID" value="MCU_009242-RB"/>
    <property type="gene ID" value="MCU_009242"/>
</dbReference>
<evidence type="ECO:0000256" key="3">
    <source>
        <dbReference type="PIRSR" id="PIRSR000705-3"/>
    </source>
</evidence>
<dbReference type="CDD" id="cd01673">
    <property type="entry name" value="dNK"/>
    <property type="match status" value="1"/>
</dbReference>
<evidence type="ECO:0000256" key="2">
    <source>
        <dbReference type="PIRSR" id="PIRSR000705-1"/>
    </source>
</evidence>
<dbReference type="PIRSF" id="PIRSF000705">
    <property type="entry name" value="DNK"/>
    <property type="match status" value="1"/>
</dbReference>
<name>A0A5K3FNJ7_MESCO</name>
<keyword evidence="3" id="KW-0547">Nucleotide-binding</keyword>
<protein>
    <submittedName>
        <fullName evidence="5">DNK domain-containing protein</fullName>
    </submittedName>
</protein>